<dbReference type="InterPro" id="IPR045335">
    <property type="entry name" value="FtsQ_C_sf"/>
</dbReference>
<evidence type="ECO:0000256" key="8">
    <source>
        <dbReference type="ARBA" id="ARBA00023306"/>
    </source>
</evidence>
<dbReference type="GO" id="GO:0032153">
    <property type="term" value="C:cell division site"/>
    <property type="evidence" value="ECO:0007669"/>
    <property type="project" value="UniProtKB-UniRule"/>
</dbReference>
<feature type="region of interest" description="Disordered" evidence="10">
    <location>
        <begin position="1"/>
        <end position="33"/>
    </location>
</feature>
<evidence type="ECO:0000256" key="3">
    <source>
        <dbReference type="ARBA" id="ARBA00022519"/>
    </source>
</evidence>
<evidence type="ECO:0000313" key="12">
    <source>
        <dbReference type="EMBL" id="APH53662.1"/>
    </source>
</evidence>
<comment type="function">
    <text evidence="9">Essential cell division protein.</text>
</comment>
<keyword evidence="4 9" id="KW-0132">Cell division</keyword>
<keyword evidence="5 9" id="KW-0812">Transmembrane</keyword>
<dbReference type="PROSITE" id="PS51779">
    <property type="entry name" value="POTRA"/>
    <property type="match status" value="1"/>
</dbReference>
<feature type="transmembrane region" description="Helical" evidence="9">
    <location>
        <begin position="50"/>
        <end position="71"/>
    </location>
</feature>
<evidence type="ECO:0000256" key="1">
    <source>
        <dbReference type="ARBA" id="ARBA00004370"/>
    </source>
</evidence>
<dbReference type="GO" id="GO:0090529">
    <property type="term" value="P:cell septum assembly"/>
    <property type="evidence" value="ECO:0007669"/>
    <property type="project" value="InterPro"/>
</dbReference>
<dbReference type="Proteomes" id="UP000182373">
    <property type="component" value="Chromosome"/>
</dbReference>
<protein>
    <recommendedName>
        <fullName evidence="9">Cell division protein FtsQ</fullName>
    </recommendedName>
</protein>
<keyword evidence="8 9" id="KW-0131">Cell cycle</keyword>
<organism evidence="12 13">
    <name type="scientific">Granulibacter bethesdensis</name>
    <dbReference type="NCBI Taxonomy" id="364410"/>
    <lineage>
        <taxon>Bacteria</taxon>
        <taxon>Pseudomonadati</taxon>
        <taxon>Pseudomonadota</taxon>
        <taxon>Alphaproteobacteria</taxon>
        <taxon>Acetobacterales</taxon>
        <taxon>Acetobacteraceae</taxon>
        <taxon>Granulibacter</taxon>
    </lineage>
</organism>
<evidence type="ECO:0000256" key="5">
    <source>
        <dbReference type="ARBA" id="ARBA00022692"/>
    </source>
</evidence>
<gene>
    <name evidence="9" type="primary">ftsQ</name>
    <name evidence="12" type="ORF">GbCGDNIH9_0425</name>
</gene>
<evidence type="ECO:0000256" key="6">
    <source>
        <dbReference type="ARBA" id="ARBA00022989"/>
    </source>
</evidence>
<dbReference type="InterPro" id="IPR026579">
    <property type="entry name" value="FtsQ"/>
</dbReference>
<feature type="domain" description="POTRA" evidence="11">
    <location>
        <begin position="101"/>
        <end position="169"/>
    </location>
</feature>
<dbReference type="PANTHER" id="PTHR35851:SF1">
    <property type="entry name" value="CELL DIVISION PROTEIN FTSQ"/>
    <property type="match status" value="1"/>
</dbReference>
<comment type="similarity">
    <text evidence="9">Belongs to the FtsQ/DivIB family. FtsQ subfamily.</text>
</comment>
<proteinExistence type="inferred from homology"/>
<keyword evidence="2 9" id="KW-1003">Cell membrane</keyword>
<dbReference type="EMBL" id="CP018191">
    <property type="protein sequence ID" value="APH53662.1"/>
    <property type="molecule type" value="Genomic_DNA"/>
</dbReference>
<dbReference type="AlphaFoldDB" id="A0AAC9KBF0"/>
<dbReference type="Pfam" id="PF03799">
    <property type="entry name" value="FtsQ_DivIB_C"/>
    <property type="match status" value="1"/>
</dbReference>
<comment type="subcellular location">
    <subcellularLocation>
        <location evidence="9">Cell inner membrane</location>
        <topology evidence="9">Single-pass type II membrane protein</topology>
    </subcellularLocation>
    <subcellularLocation>
        <location evidence="1">Membrane</location>
    </subcellularLocation>
    <text evidence="9">Localizes to the division septum.</text>
</comment>
<sequence>MPMDGGAGNMSRVTRTRERRASSSKDRRMQDRPARMTILLRRQRRLLRPLGWGVLGISAVVGIGMLLHIAAPQPNINGNGASATLASLRKMLGDHTAALGMRIQDIVIEGRSNTPEPLLNAALGVRKGDPLLGFSVAEARQRIETLSWVENASVERRLPGTIVVKLTERRPFAIWQNQGKFVLIDRDGQVVADQDVATFRTLPLVVGAGAPAAATTLLDALKTEPEVKAHVIAAVRVNERRWNLRLQNGTDVLLPEDHPLEAIRRLAALQKEHELLDRPLQSVDLRLPDRMVLRPRSEAITEKPAIRTVRRQT</sequence>
<evidence type="ECO:0000256" key="7">
    <source>
        <dbReference type="ARBA" id="ARBA00023136"/>
    </source>
</evidence>
<evidence type="ECO:0000313" key="13">
    <source>
        <dbReference type="Proteomes" id="UP000182373"/>
    </source>
</evidence>
<dbReference type="InterPro" id="IPR034746">
    <property type="entry name" value="POTRA"/>
</dbReference>
<dbReference type="Gene3D" id="3.40.50.11690">
    <property type="entry name" value="Cell division protein FtsQ/DivIB"/>
    <property type="match status" value="1"/>
</dbReference>
<dbReference type="PANTHER" id="PTHR35851">
    <property type="entry name" value="CELL DIVISION PROTEIN FTSQ"/>
    <property type="match status" value="1"/>
</dbReference>
<keyword evidence="6 9" id="KW-1133">Transmembrane helix</keyword>
<dbReference type="Gene3D" id="3.10.20.310">
    <property type="entry name" value="membrane protein fhac"/>
    <property type="match status" value="1"/>
</dbReference>
<keyword evidence="3 9" id="KW-0997">Cell inner membrane</keyword>
<dbReference type="HAMAP" id="MF_00911">
    <property type="entry name" value="FtsQ_subfam"/>
    <property type="match status" value="1"/>
</dbReference>
<accession>A0AAC9KBF0</accession>
<dbReference type="InterPro" id="IPR013685">
    <property type="entry name" value="POTRA_FtsQ_type"/>
</dbReference>
<reference evidence="13" key="1">
    <citation type="submission" date="2016-11" db="EMBL/GenBank/DDBJ databases">
        <title>Comparative genomic and phenotypic analysis of Granulibacter bethesdensis clinical isolates from patients with chronic granulomatous disease.</title>
        <authorList>
            <person name="Zarember K.A."/>
            <person name="Porcella S.F."/>
            <person name="Chu J."/>
            <person name="Ding L."/>
            <person name="Dahlstrom E."/>
            <person name="Barbian K."/>
            <person name="Martens C."/>
            <person name="Sykora L."/>
            <person name="Kramer S."/>
            <person name="Pettinato A.M."/>
            <person name="Hong H."/>
            <person name="Wald G."/>
            <person name="Berg L.J."/>
            <person name="Rogge L.S."/>
            <person name="Greenberg D.E."/>
            <person name="Falcone E.L."/>
            <person name="Neves J.F."/>
            <person name="Simoes M.J."/>
            <person name="Casal M."/>
            <person name="Rodriguez-Lopez F.C."/>
            <person name="Zelazny A."/>
            <person name="Gallin J.I."/>
            <person name="Holland S.M."/>
        </authorList>
    </citation>
    <scope>NUCLEOTIDE SEQUENCE [LARGE SCALE GENOMIC DNA]</scope>
    <source>
        <strain evidence="13">NIH9.1</strain>
    </source>
</reference>
<evidence type="ECO:0000256" key="2">
    <source>
        <dbReference type="ARBA" id="ARBA00022475"/>
    </source>
</evidence>
<evidence type="ECO:0000259" key="11">
    <source>
        <dbReference type="PROSITE" id="PS51779"/>
    </source>
</evidence>
<dbReference type="GO" id="GO:0005886">
    <property type="term" value="C:plasma membrane"/>
    <property type="evidence" value="ECO:0007669"/>
    <property type="project" value="UniProtKB-SubCell"/>
</dbReference>
<feature type="compositionally biased region" description="Basic and acidic residues" evidence="10">
    <location>
        <begin position="15"/>
        <end position="33"/>
    </location>
</feature>
<evidence type="ECO:0000256" key="9">
    <source>
        <dbReference type="HAMAP-Rule" id="MF_00911"/>
    </source>
</evidence>
<dbReference type="InterPro" id="IPR005548">
    <property type="entry name" value="Cell_div_FtsQ/DivIB_C"/>
</dbReference>
<evidence type="ECO:0000256" key="4">
    <source>
        <dbReference type="ARBA" id="ARBA00022618"/>
    </source>
</evidence>
<keyword evidence="7 9" id="KW-0472">Membrane</keyword>
<name>A0AAC9KBF0_9PROT</name>
<dbReference type="GO" id="GO:0043093">
    <property type="term" value="P:FtsZ-dependent cytokinesis"/>
    <property type="evidence" value="ECO:0007669"/>
    <property type="project" value="UniProtKB-UniRule"/>
</dbReference>
<evidence type="ECO:0000256" key="10">
    <source>
        <dbReference type="SAM" id="MobiDB-lite"/>
    </source>
</evidence>
<dbReference type="Pfam" id="PF08478">
    <property type="entry name" value="POTRA_1"/>
    <property type="match status" value="1"/>
</dbReference>